<dbReference type="Pfam" id="PF02522">
    <property type="entry name" value="Antibiotic_NAT"/>
    <property type="match status" value="1"/>
</dbReference>
<reference evidence="5 6" key="1">
    <citation type="submission" date="2015-01" db="EMBL/GenBank/DDBJ databases">
        <title>Genome sequencing of Jeotgalibacillus soli.</title>
        <authorList>
            <person name="Goh K.M."/>
            <person name="Chan K.-G."/>
            <person name="Yaakop A.S."/>
            <person name="Ee R."/>
            <person name="Gan H.M."/>
            <person name="Chan C.S."/>
        </authorList>
    </citation>
    <scope>NUCLEOTIDE SEQUENCE [LARGE SCALE GENOMIC DNA]</scope>
    <source>
        <strain evidence="5 6">P9</strain>
    </source>
</reference>
<comment type="similarity">
    <text evidence="1 4">Belongs to the antibiotic N-acetyltransferase family.</text>
</comment>
<accession>A0A0C2RUS9</accession>
<dbReference type="InterPro" id="IPR028345">
    <property type="entry name" value="Antibiotic_NAT-like"/>
</dbReference>
<dbReference type="GO" id="GO:0046677">
    <property type="term" value="P:response to antibiotic"/>
    <property type="evidence" value="ECO:0007669"/>
    <property type="project" value="UniProtKB-KW"/>
</dbReference>
<name>A0A0C2RUS9_9BACL</name>
<keyword evidence="4" id="KW-0046">Antibiotic resistance</keyword>
<keyword evidence="2 4" id="KW-0808">Transferase</keyword>
<protein>
    <recommendedName>
        <fullName evidence="4">Aminoglycoside N(3)-acetyltransferase</fullName>
        <ecNumber evidence="4">2.3.1.-</ecNumber>
    </recommendedName>
</protein>
<organism evidence="5 6">
    <name type="scientific">Jeotgalibacillus soli</name>
    <dbReference type="NCBI Taxonomy" id="889306"/>
    <lineage>
        <taxon>Bacteria</taxon>
        <taxon>Bacillati</taxon>
        <taxon>Bacillota</taxon>
        <taxon>Bacilli</taxon>
        <taxon>Bacillales</taxon>
        <taxon>Caryophanaceae</taxon>
        <taxon>Jeotgalibacillus</taxon>
    </lineage>
</organism>
<evidence type="ECO:0000256" key="3">
    <source>
        <dbReference type="ARBA" id="ARBA00023315"/>
    </source>
</evidence>
<gene>
    <name evidence="5" type="ORF">KP78_30280</name>
</gene>
<dbReference type="RefSeq" id="WP_041089835.1">
    <property type="nucleotide sequence ID" value="NZ_JXRP01000018.1"/>
</dbReference>
<dbReference type="InterPro" id="IPR003679">
    <property type="entry name" value="Amioglycoside_AcTrfase"/>
</dbReference>
<evidence type="ECO:0000313" key="6">
    <source>
        <dbReference type="Proteomes" id="UP000031938"/>
    </source>
</evidence>
<dbReference type="PATRIC" id="fig|889306.3.peg.3039"/>
<dbReference type="PANTHER" id="PTHR11104:SF0">
    <property type="entry name" value="SPBETA PROPHAGE-DERIVED AMINOGLYCOSIDE N(3')-ACETYLTRANSFERASE-LIKE PROTEIN YOKD"/>
    <property type="match status" value="1"/>
</dbReference>
<comment type="catalytic activity">
    <reaction evidence="4">
        <text>a 2-deoxystreptamine antibiotic + acetyl-CoA = an N(3)-acetyl-2-deoxystreptamine antibiotic + CoA + H(+)</text>
        <dbReference type="Rhea" id="RHEA:12665"/>
        <dbReference type="ChEBI" id="CHEBI:15378"/>
        <dbReference type="ChEBI" id="CHEBI:57287"/>
        <dbReference type="ChEBI" id="CHEBI:57288"/>
        <dbReference type="ChEBI" id="CHEBI:57921"/>
        <dbReference type="ChEBI" id="CHEBI:77452"/>
        <dbReference type="EC" id="2.3.1.81"/>
    </reaction>
</comment>
<dbReference type="EC" id="2.3.1.-" evidence="4"/>
<proteinExistence type="inferred from homology"/>
<dbReference type="EMBL" id="JXRP01000018">
    <property type="protein sequence ID" value="KIL45484.1"/>
    <property type="molecule type" value="Genomic_DNA"/>
</dbReference>
<dbReference type="OrthoDB" id="7330654at2"/>
<evidence type="ECO:0000256" key="1">
    <source>
        <dbReference type="ARBA" id="ARBA00006383"/>
    </source>
</evidence>
<dbReference type="PANTHER" id="PTHR11104">
    <property type="entry name" value="AMINOGLYCOSIDE N3-ACETYLTRANSFERASE"/>
    <property type="match status" value="1"/>
</dbReference>
<dbReference type="STRING" id="889306.KP78_30280"/>
<keyword evidence="3 4" id="KW-0012">Acyltransferase</keyword>
<evidence type="ECO:0000256" key="4">
    <source>
        <dbReference type="RuleBase" id="RU365031"/>
    </source>
</evidence>
<dbReference type="SUPFAM" id="SSF110710">
    <property type="entry name" value="TTHA0583/YokD-like"/>
    <property type="match status" value="1"/>
</dbReference>
<keyword evidence="6" id="KW-1185">Reference proteome</keyword>
<evidence type="ECO:0000313" key="5">
    <source>
        <dbReference type="EMBL" id="KIL45484.1"/>
    </source>
</evidence>
<dbReference type="Proteomes" id="UP000031938">
    <property type="component" value="Unassembled WGS sequence"/>
</dbReference>
<dbReference type="AlphaFoldDB" id="A0A0C2RUS9"/>
<evidence type="ECO:0000256" key="2">
    <source>
        <dbReference type="ARBA" id="ARBA00022679"/>
    </source>
</evidence>
<comment type="caution">
    <text evidence="5">The sequence shown here is derived from an EMBL/GenBank/DDBJ whole genome shotgun (WGS) entry which is preliminary data.</text>
</comment>
<sequence length="270" mass="30491">MSENSVIKQTLHYQSYEQLLTELKTLGVHEGMTIIVHSSLTRLGWVAGGETTMVKLLQESVSRSGTIVMPAQTPGNSDPSMWENPPIPEEWWDKVRADIPPFDEKASIPRGMGRIAECFCALQETKRSSHPMHSFTALGPKAEWITESHPLEDSFGPQSPLGKLYNDNAFVLLLGVGYGNATCLHLSEALQEQKTWYKQHSAIWIEGKRKWVSYDQLSVDSDIFPTIGLDFEKSHHIQQGMVGNAHARLIPIKELVDFGFEWIKHHREKS</sequence>
<dbReference type="GO" id="GO:0046353">
    <property type="term" value="F:aminoglycoside 3-N-acetyltransferase activity"/>
    <property type="evidence" value="ECO:0007669"/>
    <property type="project" value="UniProtKB-EC"/>
</dbReference>